<dbReference type="InterPro" id="IPR009339">
    <property type="entry name" value="DUF998"/>
</dbReference>
<keyword evidence="1" id="KW-0472">Membrane</keyword>
<evidence type="ECO:0000313" key="3">
    <source>
        <dbReference type="Proteomes" id="UP000314616"/>
    </source>
</evidence>
<name>A0A5B8C4J5_9MICO</name>
<organism evidence="2 3">
    <name type="scientific">Georgenia yuyongxinii</name>
    <dbReference type="NCBI Taxonomy" id="2589797"/>
    <lineage>
        <taxon>Bacteria</taxon>
        <taxon>Bacillati</taxon>
        <taxon>Actinomycetota</taxon>
        <taxon>Actinomycetes</taxon>
        <taxon>Micrococcales</taxon>
        <taxon>Bogoriellaceae</taxon>
        <taxon>Georgenia</taxon>
    </lineage>
</organism>
<dbReference type="AlphaFoldDB" id="A0A5B8C4J5"/>
<evidence type="ECO:0000256" key="1">
    <source>
        <dbReference type="SAM" id="Phobius"/>
    </source>
</evidence>
<keyword evidence="1" id="KW-0812">Transmembrane</keyword>
<dbReference type="EMBL" id="CP040915">
    <property type="protein sequence ID" value="QDC24235.1"/>
    <property type="molecule type" value="Genomic_DNA"/>
</dbReference>
<protein>
    <submittedName>
        <fullName evidence="2">DUF998 domain-containing protein</fullName>
    </submittedName>
</protein>
<gene>
    <name evidence="2" type="ORF">FE374_05995</name>
</gene>
<keyword evidence="1" id="KW-1133">Transmembrane helix</keyword>
<dbReference type="Proteomes" id="UP000314616">
    <property type="component" value="Chromosome"/>
</dbReference>
<reference evidence="2 3" key="1">
    <citation type="submission" date="2019-05" db="EMBL/GenBank/DDBJ databases">
        <title>Georgenia *** sp. nov., and Georgenia *** sp. nov., isolated from the intestinal contents of plateau pika (Ochotona curzoniae) in the Qinghai-Tibet plateau of China.</title>
        <authorList>
            <person name="Tian Z."/>
        </authorList>
    </citation>
    <scope>NUCLEOTIDE SEQUENCE [LARGE SCALE GENOMIC DNA]</scope>
    <source>
        <strain evidence="2 3">Z443</strain>
    </source>
</reference>
<dbReference type="RefSeq" id="WP_139927679.1">
    <property type="nucleotide sequence ID" value="NZ_CP040915.1"/>
</dbReference>
<dbReference type="OrthoDB" id="8159487at2"/>
<sequence>MGARAAARRLLAGGVVAGPLFLGSVGAQMLLRDGFDVRRHGLSLLSHGDLGWVQISTFVVTGLLVEGLAVGLHLAPDRWGGAGPAQAMGAAGVGLILAGMFRVDAYGDFPPGLVHDAGARPGGAERVLHSAHGVLHGTEGVLHDVGTALAINAALVACVLLARRFARSGRRGWAGYCSGTAVVGAVLAWWPWGATSVRLVLVSLVLMVWVALVSARLRGVVVDHAPQSELRPR</sequence>
<accession>A0A5B8C4J5</accession>
<proteinExistence type="predicted"/>
<feature type="transmembrane region" description="Helical" evidence="1">
    <location>
        <begin position="198"/>
        <end position="217"/>
    </location>
</feature>
<feature type="transmembrane region" description="Helical" evidence="1">
    <location>
        <begin position="87"/>
        <end position="103"/>
    </location>
</feature>
<feature type="transmembrane region" description="Helical" evidence="1">
    <location>
        <begin position="141"/>
        <end position="161"/>
    </location>
</feature>
<feature type="transmembrane region" description="Helical" evidence="1">
    <location>
        <begin position="173"/>
        <end position="192"/>
    </location>
</feature>
<dbReference type="Pfam" id="PF06197">
    <property type="entry name" value="DUF998"/>
    <property type="match status" value="1"/>
</dbReference>
<evidence type="ECO:0000313" key="2">
    <source>
        <dbReference type="EMBL" id="QDC24235.1"/>
    </source>
</evidence>
<dbReference type="KEGG" id="gyu:FE374_05995"/>
<feature type="transmembrane region" description="Helical" evidence="1">
    <location>
        <begin position="51"/>
        <end position="75"/>
    </location>
</feature>